<comment type="caution">
    <text evidence="8">The sequence shown here is derived from an EMBL/GenBank/DDBJ whole genome shotgun (WGS) entry which is preliminary data.</text>
</comment>
<evidence type="ECO:0000256" key="3">
    <source>
        <dbReference type="ARBA" id="ARBA00022792"/>
    </source>
</evidence>
<feature type="transmembrane region" description="Helical" evidence="7">
    <location>
        <begin position="48"/>
        <end position="69"/>
    </location>
</feature>
<dbReference type="GO" id="GO:0005743">
    <property type="term" value="C:mitochondrial inner membrane"/>
    <property type="evidence" value="ECO:0007669"/>
    <property type="project" value="UniProtKB-SubCell"/>
</dbReference>
<dbReference type="GO" id="GO:0045271">
    <property type="term" value="C:respiratory chain complex I"/>
    <property type="evidence" value="ECO:0007669"/>
    <property type="project" value="InterPro"/>
</dbReference>
<evidence type="ECO:0000256" key="6">
    <source>
        <dbReference type="ARBA" id="ARBA00023136"/>
    </source>
</evidence>
<comment type="subcellular location">
    <subcellularLocation>
        <location evidence="1">Mitochondrion inner membrane</location>
        <topology evidence="1">Multi-pass membrane protein</topology>
    </subcellularLocation>
</comment>
<gene>
    <name evidence="8" type="ORF">B0T11DRAFT_280258</name>
</gene>
<evidence type="ECO:0000256" key="5">
    <source>
        <dbReference type="ARBA" id="ARBA00023128"/>
    </source>
</evidence>
<keyword evidence="9" id="KW-1185">Reference proteome</keyword>
<dbReference type="PANTHER" id="PTHR21382:SF1">
    <property type="entry name" value="NADH DEHYDROGENASE [UBIQUINONE] 1 ALPHA SUBCOMPLEX SUBUNIT 11"/>
    <property type="match status" value="1"/>
</dbReference>
<dbReference type="AlphaFoldDB" id="A0A8K0TEN0"/>
<organism evidence="8 9">
    <name type="scientific">Plectosphaerella cucumerina</name>
    <dbReference type="NCBI Taxonomy" id="40658"/>
    <lineage>
        <taxon>Eukaryota</taxon>
        <taxon>Fungi</taxon>
        <taxon>Dikarya</taxon>
        <taxon>Ascomycota</taxon>
        <taxon>Pezizomycotina</taxon>
        <taxon>Sordariomycetes</taxon>
        <taxon>Hypocreomycetidae</taxon>
        <taxon>Glomerellales</taxon>
        <taxon>Plectosphaerellaceae</taxon>
        <taxon>Plectosphaerella</taxon>
    </lineage>
</organism>
<dbReference type="Proteomes" id="UP000813385">
    <property type="component" value="Unassembled WGS sequence"/>
</dbReference>
<evidence type="ECO:0000256" key="2">
    <source>
        <dbReference type="ARBA" id="ARBA00022692"/>
    </source>
</evidence>
<name>A0A8K0TEN0_9PEZI</name>
<reference evidence="8" key="1">
    <citation type="journal article" date="2021" name="Nat. Commun.">
        <title>Genetic determinants of endophytism in the Arabidopsis root mycobiome.</title>
        <authorList>
            <person name="Mesny F."/>
            <person name="Miyauchi S."/>
            <person name="Thiergart T."/>
            <person name="Pickel B."/>
            <person name="Atanasova L."/>
            <person name="Karlsson M."/>
            <person name="Huettel B."/>
            <person name="Barry K.W."/>
            <person name="Haridas S."/>
            <person name="Chen C."/>
            <person name="Bauer D."/>
            <person name="Andreopoulos W."/>
            <person name="Pangilinan J."/>
            <person name="LaButti K."/>
            <person name="Riley R."/>
            <person name="Lipzen A."/>
            <person name="Clum A."/>
            <person name="Drula E."/>
            <person name="Henrissat B."/>
            <person name="Kohler A."/>
            <person name="Grigoriev I.V."/>
            <person name="Martin F.M."/>
            <person name="Hacquard S."/>
        </authorList>
    </citation>
    <scope>NUCLEOTIDE SEQUENCE</scope>
    <source>
        <strain evidence="8">MPI-CAGE-AT-0016</strain>
    </source>
</reference>
<proteinExistence type="predicted"/>
<dbReference type="OrthoDB" id="1913277at2759"/>
<feature type="transmembrane region" description="Helical" evidence="7">
    <location>
        <begin position="81"/>
        <end position="99"/>
    </location>
</feature>
<dbReference type="EMBL" id="JAGPXD010000003">
    <property type="protein sequence ID" value="KAH7362150.1"/>
    <property type="molecule type" value="Genomic_DNA"/>
</dbReference>
<evidence type="ECO:0000256" key="7">
    <source>
        <dbReference type="SAM" id="Phobius"/>
    </source>
</evidence>
<protein>
    <submittedName>
        <fullName evidence="8">NADH-ubiquinone oxidoreductase 21.3 kDa subunit</fullName>
    </submittedName>
</protein>
<keyword evidence="4 7" id="KW-1133">Transmembrane helix</keyword>
<evidence type="ECO:0000313" key="8">
    <source>
        <dbReference type="EMBL" id="KAH7362150.1"/>
    </source>
</evidence>
<keyword evidence="5" id="KW-0496">Mitochondrion</keyword>
<evidence type="ECO:0000313" key="9">
    <source>
        <dbReference type="Proteomes" id="UP000813385"/>
    </source>
</evidence>
<dbReference type="PANTHER" id="PTHR21382">
    <property type="entry name" value="NADH-UBIQUINONE OXIDOREDUCTASE SUBUNIT"/>
    <property type="match status" value="1"/>
</dbReference>
<dbReference type="InterPro" id="IPR039205">
    <property type="entry name" value="NDUFA11"/>
</dbReference>
<sequence length="199" mass="21221">MAGDDHAHHPSDAIKAGLQASAVVGTTGFFISAVQNALHKNNIGALAVFTRSGGNIAVFAIAGGAYGFSRAAAGNLRKKDDAINTAIGGFLAGSILGMTRKRLPAVLGIGSLAAVTLGVFDVTGSRLRGWQDRPEEDEFERKMRLRANRRRPIEETIAEIGEGRGIKPEGYEERRRQRLFEKYGVEINPVSATSGEASD</sequence>
<keyword evidence="3" id="KW-0999">Mitochondrion inner membrane</keyword>
<evidence type="ECO:0000256" key="4">
    <source>
        <dbReference type="ARBA" id="ARBA00022989"/>
    </source>
</evidence>
<accession>A0A8K0TEN0</accession>
<dbReference type="GO" id="GO:0006120">
    <property type="term" value="P:mitochondrial electron transport, NADH to ubiquinone"/>
    <property type="evidence" value="ECO:0007669"/>
    <property type="project" value="InterPro"/>
</dbReference>
<keyword evidence="6 7" id="KW-0472">Membrane</keyword>
<feature type="transmembrane region" description="Helical" evidence="7">
    <location>
        <begin position="105"/>
        <end position="123"/>
    </location>
</feature>
<keyword evidence="2 7" id="KW-0812">Transmembrane</keyword>
<evidence type="ECO:0000256" key="1">
    <source>
        <dbReference type="ARBA" id="ARBA00004448"/>
    </source>
</evidence>